<dbReference type="Proteomes" id="UP000185779">
    <property type="component" value="Unassembled WGS sequence"/>
</dbReference>
<feature type="domain" description="Alpha-D-phosphohexomutase C-terminal" evidence="7">
    <location>
        <begin position="379"/>
        <end position="448"/>
    </location>
</feature>
<keyword evidence="4" id="KW-0479">Metal-binding</keyword>
<dbReference type="GO" id="GO:0016868">
    <property type="term" value="F:intramolecular phosphotransferase activity"/>
    <property type="evidence" value="ECO:0007669"/>
    <property type="project" value="InterPro"/>
</dbReference>
<dbReference type="GO" id="GO:0046872">
    <property type="term" value="F:metal ion binding"/>
    <property type="evidence" value="ECO:0007669"/>
    <property type="project" value="UniProtKB-KW"/>
</dbReference>
<evidence type="ECO:0000256" key="6">
    <source>
        <dbReference type="ARBA" id="ARBA00023235"/>
    </source>
</evidence>
<reference evidence="11" key="2">
    <citation type="journal article" date="2020" name="mSystems">
        <title>Genome- and Community-Level Interaction Insights into Carbon Utilization and Element Cycling Functions of Hydrothermarchaeota in Hydrothermal Sediment.</title>
        <authorList>
            <person name="Zhou Z."/>
            <person name="Liu Y."/>
            <person name="Xu W."/>
            <person name="Pan J."/>
            <person name="Luo Z.H."/>
            <person name="Li M."/>
        </authorList>
    </citation>
    <scope>NUCLEOTIDE SEQUENCE [LARGE SCALE GENOMIC DNA]</scope>
    <source>
        <strain evidence="11">HyVt-386</strain>
    </source>
</reference>
<evidence type="ECO:0000259" key="7">
    <source>
        <dbReference type="Pfam" id="PF00408"/>
    </source>
</evidence>
<evidence type="ECO:0000313" key="12">
    <source>
        <dbReference type="EMBL" id="OFV65879.1"/>
    </source>
</evidence>
<dbReference type="InterPro" id="IPR005843">
    <property type="entry name" value="A-D-PHexomutase_C"/>
</dbReference>
<protein>
    <submittedName>
        <fullName evidence="12">Phosphomannomutase/phosphoglucomutase</fullName>
    </submittedName>
</protein>
<dbReference type="InterPro" id="IPR005845">
    <property type="entry name" value="A-D-PHexomutase_a/b/a-II"/>
</dbReference>
<dbReference type="SUPFAM" id="SSF55957">
    <property type="entry name" value="Phosphoglucomutase, C-terminal domain"/>
    <property type="match status" value="1"/>
</dbReference>
<dbReference type="InterPro" id="IPR005841">
    <property type="entry name" value="Alpha-D-phosphohexomutase_SF"/>
</dbReference>
<evidence type="ECO:0000256" key="3">
    <source>
        <dbReference type="ARBA" id="ARBA00022553"/>
    </source>
</evidence>
<dbReference type="InterPro" id="IPR005846">
    <property type="entry name" value="A-D-PHexomutase_a/b/a-III"/>
</dbReference>
<keyword evidence="5" id="KW-0460">Magnesium</keyword>
<feature type="domain" description="Alpha-D-phosphohexomutase alpha/beta/alpha" evidence="8">
    <location>
        <begin position="7"/>
        <end position="138"/>
    </location>
</feature>
<dbReference type="PANTHER" id="PTHR43771:SF1">
    <property type="entry name" value="PHOSPHOMANNOMUTASE"/>
    <property type="match status" value="1"/>
</dbReference>
<comment type="caution">
    <text evidence="12">The sequence shown here is derived from an EMBL/GenBank/DDBJ whole genome shotgun (WGS) entry which is preliminary data.</text>
</comment>
<dbReference type="PRINTS" id="PR00509">
    <property type="entry name" value="PGMPMM"/>
</dbReference>
<feature type="domain" description="Alpha-D-phosphohexomutase alpha/beta/alpha" evidence="9">
    <location>
        <begin position="161"/>
        <end position="256"/>
    </location>
</feature>
<evidence type="ECO:0000259" key="9">
    <source>
        <dbReference type="Pfam" id="PF02879"/>
    </source>
</evidence>
<dbReference type="InterPro" id="IPR036900">
    <property type="entry name" value="A-D-PHexomutase_C_sf"/>
</dbReference>
<reference evidence="12 13" key="1">
    <citation type="submission" date="2016-05" db="EMBL/GenBank/DDBJ databases">
        <title>Microbial consortia oxidize butane by reversing methanogenesis.</title>
        <authorList>
            <person name="Laso-Perez R."/>
            <person name="Richter M."/>
            <person name="Wegener G."/>
            <person name="Musat F."/>
        </authorList>
    </citation>
    <scope>NUCLEOTIDE SEQUENCE [LARGE SCALE GENOMIC DNA]</scope>
    <source>
        <strain evidence="12">BOX1</strain>
    </source>
</reference>
<dbReference type="CDD" id="cd03089">
    <property type="entry name" value="PMM_PGM"/>
    <property type="match status" value="1"/>
</dbReference>
<dbReference type="InterPro" id="IPR005844">
    <property type="entry name" value="A-D-PHexomutase_a/b/a-I"/>
</dbReference>
<dbReference type="PATRIC" id="fig|1839936.3.peg.1303"/>
<gene>
    <name evidence="11" type="ORF">ENI32_07380</name>
    <name evidence="12" type="ORF">SBU_001288</name>
</gene>
<dbReference type="InterPro" id="IPR016055">
    <property type="entry name" value="A-D-PHexomutase_a/b/a-I/II/III"/>
</dbReference>
<dbReference type="EMBL" id="DRIE01000121">
    <property type="protein sequence ID" value="HEC57677.1"/>
    <property type="molecule type" value="Genomic_DNA"/>
</dbReference>
<evidence type="ECO:0000256" key="5">
    <source>
        <dbReference type="ARBA" id="ARBA00022842"/>
    </source>
</evidence>
<dbReference type="STRING" id="1839936.SBU_001288"/>
<evidence type="ECO:0000313" key="11">
    <source>
        <dbReference type="EMBL" id="HEC57677.1"/>
    </source>
</evidence>
<dbReference type="Gene3D" id="3.40.120.10">
    <property type="entry name" value="Alpha-D-Glucose-1,6-Bisphosphate, subunit A, domain 3"/>
    <property type="match status" value="3"/>
</dbReference>
<evidence type="ECO:0000256" key="1">
    <source>
        <dbReference type="ARBA" id="ARBA00001946"/>
    </source>
</evidence>
<evidence type="ECO:0000256" key="4">
    <source>
        <dbReference type="ARBA" id="ARBA00022723"/>
    </source>
</evidence>
<evidence type="ECO:0000259" key="10">
    <source>
        <dbReference type="Pfam" id="PF02880"/>
    </source>
</evidence>
<comment type="cofactor">
    <cofactor evidence="1">
        <name>Mg(2+)</name>
        <dbReference type="ChEBI" id="CHEBI:18420"/>
    </cofactor>
</comment>
<dbReference type="SUPFAM" id="SSF53738">
    <property type="entry name" value="Phosphoglucomutase, first 3 domains"/>
    <property type="match status" value="3"/>
</dbReference>
<accession>A0A1F2P3N3</accession>
<evidence type="ECO:0000259" key="8">
    <source>
        <dbReference type="Pfam" id="PF02878"/>
    </source>
</evidence>
<proteinExistence type="inferred from homology"/>
<dbReference type="Pfam" id="PF02878">
    <property type="entry name" value="PGM_PMM_I"/>
    <property type="match status" value="1"/>
</dbReference>
<keyword evidence="3" id="KW-0597">Phosphoprotein</keyword>
<keyword evidence="13" id="KW-1185">Reference proteome</keyword>
<dbReference type="Pfam" id="PF00408">
    <property type="entry name" value="PGM_PMM_IV"/>
    <property type="match status" value="1"/>
</dbReference>
<sequence>MKKGSHIFRAYDIRGVFGEDLTPEVMVKIGRSLAALMEDEGLGNTVLVGHDVRGSSQLLSGAFLAGVLAGGVDVTWTGSSSIGLAAFTGWMLKRDVIAYITASHLPPEWNGIKFYTGNGIGFPEDYNKRIGDMLFDDEKLMKRSAAWDAVGVIDVISMKEEYTRYFESRFDVEGVKVIMDCGNGSMSLIAPHLFRKLKIPAYTLFSNIDPKFPHRESEPTKKSLKALMEHTKKLNVDFGVAFDGDGDRGVIVDDKGRLLTPEQTGIIIAKDMLEERGEGIVIANVECSRAIEDVLEPLGAKVVRIPVGHTFLTLEAERQGAMIGIESSGHMVIPEYFLFDDAILIPLKIAQILSKSDRKLSEMVDEIPVYPKERIDIPCADDRKFTVIDSLKASLSERYGDVNTLDGIRVDMDKGWALVRASNTSPKIRLTVEARCDRDLGEIAEPFAKEIRKEIKKEA</sequence>
<evidence type="ECO:0000313" key="13">
    <source>
        <dbReference type="Proteomes" id="UP000185779"/>
    </source>
</evidence>
<dbReference type="Pfam" id="PF02879">
    <property type="entry name" value="PGM_PMM_II"/>
    <property type="match status" value="1"/>
</dbReference>
<dbReference type="Pfam" id="PF02880">
    <property type="entry name" value="PGM_PMM_III"/>
    <property type="match status" value="1"/>
</dbReference>
<dbReference type="AlphaFoldDB" id="A0A1F2P3N3"/>
<name>A0A1F2P3N3_9EURY</name>
<evidence type="ECO:0000256" key="2">
    <source>
        <dbReference type="ARBA" id="ARBA00010231"/>
    </source>
</evidence>
<dbReference type="Gene3D" id="3.30.310.50">
    <property type="entry name" value="Alpha-D-phosphohexomutase, C-terminal domain"/>
    <property type="match status" value="1"/>
</dbReference>
<organism evidence="12 13">
    <name type="scientific">Candidatus Syntropharchaeum butanivorans</name>
    <dbReference type="NCBI Taxonomy" id="1839936"/>
    <lineage>
        <taxon>Archaea</taxon>
        <taxon>Methanobacteriati</taxon>
        <taxon>Methanobacteriota</taxon>
        <taxon>Stenosarchaea group</taxon>
        <taxon>Methanomicrobia</taxon>
        <taxon>Methanosarcinales</taxon>
        <taxon>ANME-2 cluster</taxon>
        <taxon>Candidatus Syntropharchaeum</taxon>
    </lineage>
</organism>
<dbReference type="GO" id="GO:0005975">
    <property type="term" value="P:carbohydrate metabolic process"/>
    <property type="evidence" value="ECO:0007669"/>
    <property type="project" value="InterPro"/>
</dbReference>
<feature type="domain" description="Alpha-D-phosphohexomutase alpha/beta/alpha" evidence="10">
    <location>
        <begin position="261"/>
        <end position="367"/>
    </location>
</feature>
<dbReference type="EMBL" id="LYOR01000006">
    <property type="protein sequence ID" value="OFV65879.1"/>
    <property type="molecule type" value="Genomic_DNA"/>
</dbReference>
<dbReference type="PANTHER" id="PTHR43771">
    <property type="entry name" value="PHOSPHOMANNOMUTASE"/>
    <property type="match status" value="1"/>
</dbReference>
<comment type="similarity">
    <text evidence="2">Belongs to the phosphohexose mutase family.</text>
</comment>
<keyword evidence="6" id="KW-0413">Isomerase</keyword>
<dbReference type="Proteomes" id="UP000885936">
    <property type="component" value="Unassembled WGS sequence"/>
</dbReference>